<dbReference type="InterPro" id="IPR009646">
    <property type="entry name" value="Root_cap"/>
</dbReference>
<keyword evidence="2" id="KW-1185">Reference proteome</keyword>
<dbReference type="EMBL" id="OU503045">
    <property type="protein sequence ID" value="CAI9769966.1"/>
    <property type="molecule type" value="Genomic_DNA"/>
</dbReference>
<evidence type="ECO:0000313" key="1">
    <source>
        <dbReference type="EMBL" id="CAI9769966.1"/>
    </source>
</evidence>
<evidence type="ECO:0000313" key="2">
    <source>
        <dbReference type="Proteomes" id="UP000834106"/>
    </source>
</evidence>
<reference evidence="1" key="1">
    <citation type="submission" date="2023-05" db="EMBL/GenBank/DDBJ databases">
        <authorList>
            <person name="Huff M."/>
        </authorList>
    </citation>
    <scope>NUCLEOTIDE SEQUENCE</scope>
</reference>
<dbReference type="Proteomes" id="UP000834106">
    <property type="component" value="Chromosome 10"/>
</dbReference>
<dbReference type="Pfam" id="PF06830">
    <property type="entry name" value="Root_cap"/>
    <property type="match status" value="1"/>
</dbReference>
<proteinExistence type="predicted"/>
<accession>A0AAD1ZHL7</accession>
<sequence length="154" mass="17298">MQRPSYYCLQRRRRAVFDDHTIPLQKEQISATELLHRNRDCFAQESRVHNYGITNEDCFAHLDLGFKFYSLSGDVNGVLGQTYRNDYVSRVKMGVSMPVLGGEREIAVSNLCATDCAVFQFIQGGKDQVSAFTLELPSMKCGSGMDGRGVVCKK</sequence>
<organism evidence="1 2">
    <name type="scientific">Fraxinus pennsylvanica</name>
    <dbReference type="NCBI Taxonomy" id="56036"/>
    <lineage>
        <taxon>Eukaryota</taxon>
        <taxon>Viridiplantae</taxon>
        <taxon>Streptophyta</taxon>
        <taxon>Embryophyta</taxon>
        <taxon>Tracheophyta</taxon>
        <taxon>Spermatophyta</taxon>
        <taxon>Magnoliopsida</taxon>
        <taxon>eudicotyledons</taxon>
        <taxon>Gunneridae</taxon>
        <taxon>Pentapetalae</taxon>
        <taxon>asterids</taxon>
        <taxon>lamiids</taxon>
        <taxon>Lamiales</taxon>
        <taxon>Oleaceae</taxon>
        <taxon>Oleeae</taxon>
        <taxon>Fraxinus</taxon>
    </lineage>
</organism>
<dbReference type="PANTHER" id="PTHR31656">
    <property type="entry name" value="ROOT CAP DOMAIN-CONTAINING PROTEIN"/>
    <property type="match status" value="1"/>
</dbReference>
<gene>
    <name evidence="1" type="ORF">FPE_LOCUS16324</name>
</gene>
<name>A0AAD1ZHL7_9LAMI</name>
<dbReference type="AlphaFoldDB" id="A0AAD1ZHL7"/>
<protein>
    <submittedName>
        <fullName evidence="1">Uncharacterized protein</fullName>
    </submittedName>
</protein>